<name>A0AAD7HCB4_9AGAR</name>
<dbReference type="InterPro" id="IPR036910">
    <property type="entry name" value="HMG_box_dom_sf"/>
</dbReference>
<dbReference type="GO" id="GO:0000978">
    <property type="term" value="F:RNA polymerase II cis-regulatory region sequence-specific DNA binding"/>
    <property type="evidence" value="ECO:0007669"/>
    <property type="project" value="TreeGrafter"/>
</dbReference>
<feature type="region of interest" description="Disordered" evidence="4">
    <location>
        <begin position="323"/>
        <end position="342"/>
    </location>
</feature>
<feature type="region of interest" description="Disordered" evidence="4">
    <location>
        <begin position="137"/>
        <end position="209"/>
    </location>
</feature>
<dbReference type="Gene3D" id="1.10.30.10">
    <property type="entry name" value="High mobility group box domain"/>
    <property type="match status" value="1"/>
</dbReference>
<feature type="DNA-binding region" description="HMG box" evidence="3">
    <location>
        <begin position="63"/>
        <end position="134"/>
    </location>
</feature>
<feature type="compositionally biased region" description="Pro residues" evidence="4">
    <location>
        <begin position="330"/>
        <end position="341"/>
    </location>
</feature>
<organism evidence="6 7">
    <name type="scientific">Mycena metata</name>
    <dbReference type="NCBI Taxonomy" id="1033252"/>
    <lineage>
        <taxon>Eukaryota</taxon>
        <taxon>Fungi</taxon>
        <taxon>Dikarya</taxon>
        <taxon>Basidiomycota</taxon>
        <taxon>Agaricomycotina</taxon>
        <taxon>Agaricomycetes</taxon>
        <taxon>Agaricomycetidae</taxon>
        <taxon>Agaricales</taxon>
        <taxon>Marasmiineae</taxon>
        <taxon>Mycenaceae</taxon>
        <taxon>Mycena</taxon>
    </lineage>
</organism>
<proteinExistence type="predicted"/>
<keyword evidence="2" id="KW-0804">Transcription</keyword>
<dbReference type="GO" id="GO:0001228">
    <property type="term" value="F:DNA-binding transcription activator activity, RNA polymerase II-specific"/>
    <property type="evidence" value="ECO:0007669"/>
    <property type="project" value="TreeGrafter"/>
</dbReference>
<evidence type="ECO:0000256" key="3">
    <source>
        <dbReference type="PROSITE-ProRule" id="PRU00267"/>
    </source>
</evidence>
<feature type="compositionally biased region" description="Pro residues" evidence="4">
    <location>
        <begin position="191"/>
        <end position="203"/>
    </location>
</feature>
<dbReference type="AlphaFoldDB" id="A0AAD7HCB4"/>
<evidence type="ECO:0000256" key="1">
    <source>
        <dbReference type="ARBA" id="ARBA00023125"/>
    </source>
</evidence>
<comment type="caution">
    <text evidence="6">The sequence shown here is derived from an EMBL/GenBank/DDBJ whole genome shotgun (WGS) entry which is preliminary data.</text>
</comment>
<accession>A0AAD7HCB4</accession>
<keyword evidence="7" id="KW-1185">Reference proteome</keyword>
<dbReference type="PANTHER" id="PTHR10270:SF161">
    <property type="entry name" value="SEX-DETERMINING REGION Y PROTEIN"/>
    <property type="match status" value="1"/>
</dbReference>
<dbReference type="PROSITE" id="PS50118">
    <property type="entry name" value="HMG_BOX_2"/>
    <property type="match status" value="1"/>
</dbReference>
<keyword evidence="3" id="KW-0539">Nucleus</keyword>
<evidence type="ECO:0000256" key="2">
    <source>
        <dbReference type="ARBA" id="ARBA00023163"/>
    </source>
</evidence>
<dbReference type="Proteomes" id="UP001215598">
    <property type="component" value="Unassembled WGS sequence"/>
</dbReference>
<evidence type="ECO:0000313" key="7">
    <source>
        <dbReference type="Proteomes" id="UP001215598"/>
    </source>
</evidence>
<reference evidence="6" key="1">
    <citation type="submission" date="2023-03" db="EMBL/GenBank/DDBJ databases">
        <title>Massive genome expansion in bonnet fungi (Mycena s.s.) driven by repeated elements and novel gene families across ecological guilds.</title>
        <authorList>
            <consortium name="Lawrence Berkeley National Laboratory"/>
            <person name="Harder C.B."/>
            <person name="Miyauchi S."/>
            <person name="Viragh M."/>
            <person name="Kuo A."/>
            <person name="Thoen E."/>
            <person name="Andreopoulos B."/>
            <person name="Lu D."/>
            <person name="Skrede I."/>
            <person name="Drula E."/>
            <person name="Henrissat B."/>
            <person name="Morin E."/>
            <person name="Kohler A."/>
            <person name="Barry K."/>
            <person name="LaButti K."/>
            <person name="Morin E."/>
            <person name="Salamov A."/>
            <person name="Lipzen A."/>
            <person name="Mereny Z."/>
            <person name="Hegedus B."/>
            <person name="Baldrian P."/>
            <person name="Stursova M."/>
            <person name="Weitz H."/>
            <person name="Taylor A."/>
            <person name="Grigoriev I.V."/>
            <person name="Nagy L.G."/>
            <person name="Martin F."/>
            <person name="Kauserud H."/>
        </authorList>
    </citation>
    <scope>NUCLEOTIDE SEQUENCE</scope>
    <source>
        <strain evidence="6">CBHHK182m</strain>
    </source>
</reference>
<protein>
    <recommendedName>
        <fullName evidence="5">HMG box domain-containing protein</fullName>
    </recommendedName>
</protein>
<evidence type="ECO:0000313" key="6">
    <source>
        <dbReference type="EMBL" id="KAJ7717004.1"/>
    </source>
</evidence>
<dbReference type="SUPFAM" id="SSF47095">
    <property type="entry name" value="HMG-box"/>
    <property type="match status" value="1"/>
</dbReference>
<gene>
    <name evidence="6" type="ORF">B0H16DRAFT_1612299</name>
</gene>
<dbReference type="PANTHER" id="PTHR10270">
    <property type="entry name" value="SOX TRANSCRIPTION FACTOR"/>
    <property type="match status" value="1"/>
</dbReference>
<feature type="domain" description="HMG box" evidence="5">
    <location>
        <begin position="63"/>
        <end position="134"/>
    </location>
</feature>
<evidence type="ECO:0000256" key="4">
    <source>
        <dbReference type="SAM" id="MobiDB-lite"/>
    </source>
</evidence>
<keyword evidence="1 3" id="KW-0238">DNA-binding</keyword>
<dbReference type="GO" id="GO:0005634">
    <property type="term" value="C:nucleus"/>
    <property type="evidence" value="ECO:0007669"/>
    <property type="project" value="UniProtKB-UniRule"/>
</dbReference>
<evidence type="ECO:0000259" key="5">
    <source>
        <dbReference type="PROSITE" id="PS50118"/>
    </source>
</evidence>
<dbReference type="GO" id="GO:0030154">
    <property type="term" value="P:cell differentiation"/>
    <property type="evidence" value="ECO:0007669"/>
    <property type="project" value="TreeGrafter"/>
</dbReference>
<dbReference type="CDD" id="cd01389">
    <property type="entry name" value="HMG-box_ROX1-like"/>
    <property type="match status" value="1"/>
</dbReference>
<dbReference type="InterPro" id="IPR050140">
    <property type="entry name" value="SRY-related_HMG-box_TF-like"/>
</dbReference>
<feature type="compositionally biased region" description="Low complexity" evidence="4">
    <location>
        <begin position="150"/>
        <end position="160"/>
    </location>
</feature>
<dbReference type="EMBL" id="JARKIB010000283">
    <property type="protein sequence ID" value="KAJ7717004.1"/>
    <property type="molecule type" value="Genomic_DNA"/>
</dbReference>
<dbReference type="InterPro" id="IPR009071">
    <property type="entry name" value="HMG_box_dom"/>
</dbReference>
<dbReference type="Pfam" id="PF00505">
    <property type="entry name" value="HMG_box"/>
    <property type="match status" value="1"/>
</dbReference>
<sequence length="397" mass="43723">MPVARTSIPYRQSRRLKQADPSNDLWEPYDENLLRPVALLHSISDPATVSPPAVPILGPLDHIPRPRNAFIFFRSDYVKVQKIAVARPGSLDQTAMSCGAGEAWRKMNEVEREPYILALEEKEAHAIKYPYRYAPGSASGVTRRNRKSNATRTSTASSDASHARLRFPVPEARPSQKYETNPPASRRKCSPVPPQPRPLPSPTPLSATPMLASTLSLPESTLEVTETNPAAYEDICEKVHLVPLSFTLLTHSVVSQLSIDRSPVRPSAYDCRPTHFGFKRDLSPTIIESLTLPPSMPIHSPSTSMSMISPNIEAFLPRAPAPAAAFSSRPPSPGVPPPPPAAEWDGWMYTPLELPDEDELRFDAPAEDFGFYHPWNFGSLETDSACPAVLADSLFMS</sequence>